<evidence type="ECO:0000256" key="2">
    <source>
        <dbReference type="ARBA" id="ARBA00023015"/>
    </source>
</evidence>
<evidence type="ECO:0000256" key="1">
    <source>
        <dbReference type="ARBA" id="ARBA00022553"/>
    </source>
</evidence>
<evidence type="ECO:0000256" key="6">
    <source>
        <dbReference type="SAM" id="MobiDB-lite"/>
    </source>
</evidence>
<keyword evidence="3" id="KW-0238">DNA-binding</keyword>
<sequence length="176" mass="19587">MEDEHPQQHHHHHPSAQLTSDSSAPLSSTATPSSAYIVGNRFFGPDFNMEQYKGYFSLVDMAADNTDRSPRTPKTPSARSVNSAEEKGHRKILEQRRNLVMQLFQDHGMFPTSQATNSFQVAHSDIFPSKQSLQLKIREVRQKFMAQPPGFTPHSAGPITPTDLGAGTQNDTAQQE</sequence>
<dbReference type="Proteomes" id="UP000682892">
    <property type="component" value="Unassembled WGS sequence"/>
</dbReference>
<proteinExistence type="predicted"/>
<dbReference type="InterPro" id="IPR052412">
    <property type="entry name" value="CC-Dev_Transcription_Reg"/>
</dbReference>
<feature type="region of interest" description="Disordered" evidence="6">
    <location>
        <begin position="144"/>
        <end position="176"/>
    </location>
</feature>
<evidence type="ECO:0000259" key="7">
    <source>
        <dbReference type="Pfam" id="PF25981"/>
    </source>
</evidence>
<dbReference type="Pfam" id="PF25981">
    <property type="entry name" value="HTH_Cic_C"/>
    <property type="match status" value="1"/>
</dbReference>
<keyword evidence="2" id="KW-0805">Transcription regulation</keyword>
<evidence type="ECO:0000313" key="8">
    <source>
        <dbReference type="EMBL" id="EAT32269.1"/>
    </source>
</evidence>
<dbReference type="HOGENOM" id="CLU_1656455_0_0_1"/>
<accession>Q1DGJ0</accession>
<reference evidence="8" key="2">
    <citation type="journal article" date="2007" name="Science">
        <title>Genome sequence of Aedes aegypti, a major arbovirus vector.</title>
        <authorList>
            <person name="Nene V."/>
            <person name="Wortman J.R."/>
            <person name="Lawson D."/>
            <person name="Haas B."/>
            <person name="Kodira C."/>
            <person name="Tu Z.J."/>
            <person name="Loftus B."/>
            <person name="Xi Z."/>
            <person name="Megy K."/>
            <person name="Grabherr M."/>
            <person name="Ren Q."/>
            <person name="Zdobnov E.M."/>
            <person name="Lobo N.F."/>
            <person name="Campbell K.S."/>
            <person name="Brown S.E."/>
            <person name="Bonaldo M.F."/>
            <person name="Zhu J."/>
            <person name="Sinkins S.P."/>
            <person name="Hogenkamp D.G."/>
            <person name="Amedeo P."/>
            <person name="Arensburger P."/>
            <person name="Atkinson P.W."/>
            <person name="Bidwell S."/>
            <person name="Biedler J."/>
            <person name="Birney E."/>
            <person name="Bruggner R.V."/>
            <person name="Costas J."/>
            <person name="Coy M.R."/>
            <person name="Crabtree J."/>
            <person name="Crawford M."/>
            <person name="Debruyn B."/>
            <person name="Decaprio D."/>
            <person name="Eiglmeier K."/>
            <person name="Eisenstadt E."/>
            <person name="El-Dorry H."/>
            <person name="Gelbart W.M."/>
            <person name="Gomes S.L."/>
            <person name="Hammond M."/>
            <person name="Hannick L.I."/>
            <person name="Hogan J.R."/>
            <person name="Holmes M.H."/>
            <person name="Jaffe D."/>
            <person name="Johnston J.S."/>
            <person name="Kennedy R.C."/>
            <person name="Koo H."/>
            <person name="Kravitz S."/>
            <person name="Kriventseva E.V."/>
            <person name="Kulp D."/>
            <person name="Labutti K."/>
            <person name="Lee E."/>
            <person name="Li S."/>
            <person name="Lovin D.D."/>
            <person name="Mao C."/>
            <person name="Mauceli E."/>
            <person name="Menck C.F."/>
            <person name="Miller J.R."/>
            <person name="Montgomery P."/>
            <person name="Mori A."/>
            <person name="Nascimento A.L."/>
            <person name="Naveira H.F."/>
            <person name="Nusbaum C."/>
            <person name="O'leary S."/>
            <person name="Orvis J."/>
            <person name="Pertea M."/>
            <person name="Quesneville H."/>
            <person name="Reidenbach K.R."/>
            <person name="Rogers Y.H."/>
            <person name="Roth C.W."/>
            <person name="Schneider J.R."/>
            <person name="Schatz M."/>
            <person name="Shumway M."/>
            <person name="Stanke M."/>
            <person name="Stinson E.O."/>
            <person name="Tubio J.M."/>
            <person name="Vanzee J.P."/>
            <person name="Verjovski-Almeida S."/>
            <person name="Werner D."/>
            <person name="White O."/>
            <person name="Wyder S."/>
            <person name="Zeng Q."/>
            <person name="Zhao Q."/>
            <person name="Zhao Y."/>
            <person name="Hill C.A."/>
            <person name="Raikhel A.S."/>
            <person name="Soares M.B."/>
            <person name="Knudson D.L."/>
            <person name="Lee N.H."/>
            <person name="Galagan J."/>
            <person name="Salzberg S.L."/>
            <person name="Paulsen I.T."/>
            <person name="Dimopoulos G."/>
            <person name="Collins F.H."/>
            <person name="Birren B."/>
            <person name="Fraser-Liggett C.M."/>
            <person name="Severson D.W."/>
        </authorList>
    </citation>
    <scope>NUCLEOTIDE SEQUENCE [LARGE SCALE GENOMIC DNA]</scope>
    <source>
        <strain evidence="8">Liverpool</strain>
    </source>
</reference>
<dbReference type="eggNOG" id="KOG2746">
    <property type="taxonomic scope" value="Eukaryota"/>
</dbReference>
<keyword evidence="5" id="KW-0539">Nucleus</keyword>
<feature type="region of interest" description="Disordered" evidence="6">
    <location>
        <begin position="66"/>
        <end position="90"/>
    </location>
</feature>
<organism evidence="8 9">
    <name type="scientific">Aedes aegypti</name>
    <name type="common">Yellowfever mosquito</name>
    <name type="synonym">Culex aegypti</name>
    <dbReference type="NCBI Taxonomy" id="7159"/>
    <lineage>
        <taxon>Eukaryota</taxon>
        <taxon>Metazoa</taxon>
        <taxon>Ecdysozoa</taxon>
        <taxon>Arthropoda</taxon>
        <taxon>Hexapoda</taxon>
        <taxon>Insecta</taxon>
        <taxon>Pterygota</taxon>
        <taxon>Neoptera</taxon>
        <taxon>Endopterygota</taxon>
        <taxon>Diptera</taxon>
        <taxon>Nematocera</taxon>
        <taxon>Culicoidea</taxon>
        <taxon>Culicidae</taxon>
        <taxon>Culicinae</taxon>
        <taxon>Aedini</taxon>
        <taxon>Aedes</taxon>
        <taxon>Stegomyia</taxon>
    </lineage>
</organism>
<gene>
    <name evidence="8" type="ORF">AaeL_AAEL015613</name>
</gene>
<evidence type="ECO:0000313" key="9">
    <source>
        <dbReference type="Proteomes" id="UP000682892"/>
    </source>
</evidence>
<dbReference type="AlphaFoldDB" id="Q1DGJ0"/>
<dbReference type="GO" id="GO:0000977">
    <property type="term" value="F:RNA polymerase II transcription regulatory region sequence-specific DNA binding"/>
    <property type="evidence" value="ECO:0007669"/>
    <property type="project" value="TreeGrafter"/>
</dbReference>
<dbReference type="PANTHER" id="PTHR13059:SF13">
    <property type="entry name" value="PROTEIN CAPICUA HOMOLOG"/>
    <property type="match status" value="1"/>
</dbReference>
<evidence type="ECO:0000256" key="4">
    <source>
        <dbReference type="ARBA" id="ARBA00023163"/>
    </source>
</evidence>
<evidence type="ECO:0000256" key="3">
    <source>
        <dbReference type="ARBA" id="ARBA00023125"/>
    </source>
</evidence>
<dbReference type="GO" id="GO:0000981">
    <property type="term" value="F:DNA-binding transcription factor activity, RNA polymerase II-specific"/>
    <property type="evidence" value="ECO:0007669"/>
    <property type="project" value="TreeGrafter"/>
</dbReference>
<reference evidence="8" key="3">
    <citation type="submission" date="2012-09" db="EMBL/GenBank/DDBJ databases">
        <authorList>
            <consortium name="VectorBase"/>
        </authorList>
    </citation>
    <scope>NUCLEOTIDE SEQUENCE</scope>
    <source>
        <strain evidence="8">Liverpool</strain>
    </source>
</reference>
<dbReference type="GO" id="GO:0005634">
    <property type="term" value="C:nucleus"/>
    <property type="evidence" value="ECO:0007669"/>
    <property type="project" value="TreeGrafter"/>
</dbReference>
<feature type="domain" description="Protein capicua homolog-like C-terminal tri-helical" evidence="7">
    <location>
        <begin position="91"/>
        <end position="145"/>
    </location>
</feature>
<name>Q1DGJ0_AEDAE</name>
<evidence type="ECO:0000256" key="5">
    <source>
        <dbReference type="ARBA" id="ARBA00023242"/>
    </source>
</evidence>
<protein>
    <submittedName>
        <fullName evidence="8">AAEL015613-PA</fullName>
    </submittedName>
</protein>
<keyword evidence="4" id="KW-0804">Transcription</keyword>
<feature type="compositionally biased region" description="Polar residues" evidence="6">
    <location>
        <begin position="167"/>
        <end position="176"/>
    </location>
</feature>
<reference evidence="8" key="1">
    <citation type="submission" date="2005-10" db="EMBL/GenBank/DDBJ databases">
        <authorList>
            <person name="Loftus B.J."/>
            <person name="Nene V.M."/>
            <person name="Hannick L.I."/>
            <person name="Bidwell S."/>
            <person name="Haas B."/>
            <person name="Amedeo P."/>
            <person name="Orvis J."/>
            <person name="Wortman J.R."/>
            <person name="White O.R."/>
            <person name="Salzberg S."/>
            <person name="Shumway M."/>
            <person name="Koo H."/>
            <person name="Zhao Y."/>
            <person name="Holmes M."/>
            <person name="Miller J."/>
            <person name="Schatz M."/>
            <person name="Pop M."/>
            <person name="Pai G."/>
            <person name="Utterback T."/>
            <person name="Rogers Y.-H."/>
            <person name="Kravitz S."/>
            <person name="Fraser C.M."/>
        </authorList>
    </citation>
    <scope>NUCLEOTIDE SEQUENCE</scope>
    <source>
        <strain evidence="8">Liverpool</strain>
    </source>
</reference>
<feature type="compositionally biased region" description="Low complexity" evidence="6">
    <location>
        <begin position="18"/>
        <end position="31"/>
    </location>
</feature>
<dbReference type="PaxDb" id="7159-AAEL015613-PA"/>
<feature type="region of interest" description="Disordered" evidence="6">
    <location>
        <begin position="1"/>
        <end position="31"/>
    </location>
</feature>
<dbReference type="PANTHER" id="PTHR13059">
    <property type="entry name" value="HMG-BOX TRANSCRIPTION FACTOR BBX"/>
    <property type="match status" value="1"/>
</dbReference>
<keyword evidence="1" id="KW-0597">Phosphoprotein</keyword>
<dbReference type="EMBL" id="CH901575">
    <property type="protein sequence ID" value="EAT32269.1"/>
    <property type="molecule type" value="Genomic_DNA"/>
</dbReference>
<dbReference type="InterPro" id="IPR058606">
    <property type="entry name" value="HTH_Cic_C"/>
</dbReference>
<feature type="compositionally biased region" description="Polar residues" evidence="6">
    <location>
        <begin position="72"/>
        <end position="83"/>
    </location>
</feature>
<dbReference type="STRING" id="7159.Q1DGJ0"/>
<dbReference type="VEuPathDB" id="VectorBase:AAEL019500"/>